<evidence type="ECO:0000313" key="1">
    <source>
        <dbReference type="EMBL" id="SVC40598.1"/>
    </source>
</evidence>
<sequence length="147" mass="16588">MKKIILTISLLFLITSVYAETFTYIIPGKPAGGMAKWATIFAKEWSKELEKEDHSIILRHITGQRGRKGFVTWYKKHSKDNTVIIQTNGYNNFLMSKKWKGFDPRIHGQTIGGQLQGTFAFKKTNVTPGVDNVAIIMHPNAFVDAMG</sequence>
<organism evidence="1">
    <name type="scientific">marine metagenome</name>
    <dbReference type="NCBI Taxonomy" id="408172"/>
    <lineage>
        <taxon>unclassified sequences</taxon>
        <taxon>metagenomes</taxon>
        <taxon>ecological metagenomes</taxon>
    </lineage>
</organism>
<dbReference type="AlphaFoldDB" id="A0A382LVM3"/>
<dbReference type="EMBL" id="UINC01089470">
    <property type="protein sequence ID" value="SVC40598.1"/>
    <property type="molecule type" value="Genomic_DNA"/>
</dbReference>
<reference evidence="1" key="1">
    <citation type="submission" date="2018-05" db="EMBL/GenBank/DDBJ databases">
        <authorList>
            <person name="Lanie J.A."/>
            <person name="Ng W.-L."/>
            <person name="Kazmierczak K.M."/>
            <person name="Andrzejewski T.M."/>
            <person name="Davidsen T.M."/>
            <person name="Wayne K.J."/>
            <person name="Tettelin H."/>
            <person name="Glass J.I."/>
            <person name="Rusch D."/>
            <person name="Podicherti R."/>
            <person name="Tsui H.-C.T."/>
            <person name="Winkler M.E."/>
        </authorList>
    </citation>
    <scope>NUCLEOTIDE SEQUENCE</scope>
</reference>
<protein>
    <submittedName>
        <fullName evidence="1">Uncharacterized protein</fullName>
    </submittedName>
</protein>
<gene>
    <name evidence="1" type="ORF">METZ01_LOCUS293452</name>
</gene>
<accession>A0A382LVM3</accession>
<name>A0A382LVM3_9ZZZZ</name>
<feature type="non-terminal residue" evidence="1">
    <location>
        <position position="147"/>
    </location>
</feature>
<proteinExistence type="predicted"/>